<keyword evidence="3" id="KW-0805">Transcription regulation</keyword>
<feature type="compositionally biased region" description="Low complexity" evidence="7">
    <location>
        <begin position="570"/>
        <end position="583"/>
    </location>
</feature>
<evidence type="ECO:0000256" key="3">
    <source>
        <dbReference type="ARBA" id="ARBA00023015"/>
    </source>
</evidence>
<evidence type="ECO:0000256" key="6">
    <source>
        <dbReference type="ARBA" id="ARBA00023242"/>
    </source>
</evidence>
<dbReference type="OrthoDB" id="2123952at2759"/>
<keyword evidence="2" id="KW-0862">Zinc</keyword>
<evidence type="ECO:0000256" key="1">
    <source>
        <dbReference type="ARBA" id="ARBA00022723"/>
    </source>
</evidence>
<feature type="region of interest" description="Disordered" evidence="7">
    <location>
        <begin position="864"/>
        <end position="891"/>
    </location>
</feature>
<feature type="compositionally biased region" description="Low complexity" evidence="7">
    <location>
        <begin position="240"/>
        <end position="250"/>
    </location>
</feature>
<dbReference type="AlphaFoldDB" id="A0A0P1BI43"/>
<reference evidence="9" key="1">
    <citation type="submission" date="2014-09" db="EMBL/GenBank/DDBJ databases">
        <authorList>
            <person name="Sharma Rahul"/>
            <person name="Thines Marco"/>
        </authorList>
    </citation>
    <scope>NUCLEOTIDE SEQUENCE [LARGE SCALE GENOMIC DNA]</scope>
</reference>
<dbReference type="PANTHER" id="PTHR31313">
    <property type="entry name" value="TY1 ENHANCER ACTIVATOR"/>
    <property type="match status" value="1"/>
</dbReference>
<keyword evidence="1" id="KW-0479">Metal-binding</keyword>
<keyword evidence="9" id="KW-1185">Reference proteome</keyword>
<feature type="compositionally biased region" description="Polar residues" evidence="7">
    <location>
        <begin position="115"/>
        <end position="133"/>
    </location>
</feature>
<evidence type="ECO:0000313" key="9">
    <source>
        <dbReference type="Proteomes" id="UP000054845"/>
    </source>
</evidence>
<feature type="compositionally biased region" description="Basic residues" evidence="7">
    <location>
        <begin position="544"/>
        <end position="558"/>
    </location>
</feature>
<feature type="compositionally biased region" description="Basic and acidic residues" evidence="7">
    <location>
        <begin position="532"/>
        <end position="543"/>
    </location>
</feature>
<evidence type="ECO:0000313" key="8">
    <source>
        <dbReference type="EMBL" id="CEH15492.1"/>
    </source>
</evidence>
<evidence type="ECO:0000256" key="5">
    <source>
        <dbReference type="ARBA" id="ARBA00023163"/>
    </source>
</evidence>
<keyword evidence="6" id="KW-0539">Nucleus</keyword>
<feature type="compositionally biased region" description="Basic and acidic residues" evidence="7">
    <location>
        <begin position="95"/>
        <end position="114"/>
    </location>
</feature>
<dbReference type="CDD" id="cd12148">
    <property type="entry name" value="fungal_TF_MHR"/>
    <property type="match status" value="1"/>
</dbReference>
<dbReference type="PANTHER" id="PTHR31313:SF78">
    <property type="entry name" value="TRANSCRIPTION FACTOR DOMAIN-CONTAINING PROTEIN"/>
    <property type="match status" value="1"/>
</dbReference>
<protein>
    <submittedName>
        <fullName evidence="8">Related to nitrogen assimilation transcription factor</fullName>
    </submittedName>
</protein>
<accession>A0A0P1BI43</accession>
<dbReference type="STRING" id="401625.A0A0P1BI43"/>
<dbReference type="EMBL" id="CCYA01000264">
    <property type="protein sequence ID" value="CEH15492.1"/>
    <property type="molecule type" value="Genomic_DNA"/>
</dbReference>
<feature type="compositionally biased region" description="Pro residues" evidence="7">
    <location>
        <begin position="877"/>
        <end position="891"/>
    </location>
</feature>
<organism evidence="8 9">
    <name type="scientific">Ceraceosorus bombacis</name>
    <dbReference type="NCBI Taxonomy" id="401625"/>
    <lineage>
        <taxon>Eukaryota</taxon>
        <taxon>Fungi</taxon>
        <taxon>Dikarya</taxon>
        <taxon>Basidiomycota</taxon>
        <taxon>Ustilaginomycotina</taxon>
        <taxon>Exobasidiomycetes</taxon>
        <taxon>Ceraceosorales</taxon>
        <taxon>Ceraceosoraceae</taxon>
        <taxon>Ceraceosorus</taxon>
    </lineage>
</organism>
<keyword evidence="5" id="KW-0804">Transcription</keyword>
<name>A0A0P1BI43_9BASI</name>
<evidence type="ECO:0000256" key="7">
    <source>
        <dbReference type="SAM" id="MobiDB-lite"/>
    </source>
</evidence>
<dbReference type="GO" id="GO:0003677">
    <property type="term" value="F:DNA binding"/>
    <property type="evidence" value="ECO:0007669"/>
    <property type="project" value="UniProtKB-KW"/>
</dbReference>
<evidence type="ECO:0000256" key="4">
    <source>
        <dbReference type="ARBA" id="ARBA00023125"/>
    </source>
</evidence>
<dbReference type="InterPro" id="IPR051615">
    <property type="entry name" value="Transcr_Regulatory_Elem"/>
</dbReference>
<feature type="region of interest" description="Disordered" evidence="7">
    <location>
        <begin position="532"/>
        <end position="635"/>
    </location>
</feature>
<feature type="region of interest" description="Disordered" evidence="7">
    <location>
        <begin position="220"/>
        <end position="263"/>
    </location>
</feature>
<dbReference type="Proteomes" id="UP000054845">
    <property type="component" value="Unassembled WGS sequence"/>
</dbReference>
<sequence>MVKTDTLPLARGRASRMQSLCGTRYCMFLQLFWLEARSSQGVQIIAQGIGSPIELERISAERGIQLPNQTSGPEGPSMPTPTAAPQDGLGQRSTSSEERDSEFLGINEKGEVSHRGSSSGIHLLHRQSQQQAPGKSPLKPHSAQPLTTLEGLADRGIESSAEGAKRSGKPVSIVPLPLARPSGNRQNSGADSSKAPLRGFPLRGVPVLSNGAQANRDHILNTLSPSGVPSRRLFRGNVDSNGSSTSASSSPRPEGRTDNADASEATALRACLVNIRDQTTLMTEQSQDLMENVDDELELWDDQVEMHSEESVGKPTAARPRYIHAASTLNQGVLLFNIIESILTSVHSFRRKAALRRQGTSREALGELDRRLSAWKQDLPEHLRLEPTDLARLDSSGPLPSLFVLLVWYYTAILLLHRPFIPQDDDATLQEVLENSSHQKCTLAANTLCDLLEPTSVDMDRLSGDLAFCIFSASLLFLFNCGLSDKVIAADARRRFGLCRQWLGKLSSRWPAASAHKQLLDGVATVGESYMSERKDQHDDAGHRAVHATSTKRPRSRASSKAQPPEKLSKTATSSASKKSTSTSEREKISSTLAASQGDAAALSSRKASSTSNERHAPAQTSTLPPTTSRVGANSHSTAQAYRDADVSNADASQGGAEVMLLGTNQQPIWGGFAASAEQQRAIIDYLHGTNAYDIPSTGAEFYSHAPSLFDADTVFWNETAGRRESVAGQQGVPQDGGPSMVTAATASELYRQRHEQPAADGLAMLANVTARDGMLHEPHHRQPFPTTHSFLLNSTSVQAPGHGIAQPQPQSDMALLGNLPQQQRGDFQDAQNWSAFQQLSTSSPFGFQLDPSQPTWSDVMSMLQLPPSFSSDPRSQPSPAPLPPPRTPRR</sequence>
<evidence type="ECO:0000256" key="2">
    <source>
        <dbReference type="ARBA" id="ARBA00022833"/>
    </source>
</evidence>
<keyword evidence="4" id="KW-0238">DNA-binding</keyword>
<feature type="region of interest" description="Disordered" evidence="7">
    <location>
        <begin position="159"/>
        <end position="198"/>
    </location>
</feature>
<feature type="compositionally biased region" description="Polar residues" evidence="7">
    <location>
        <begin position="619"/>
        <end position="635"/>
    </location>
</feature>
<proteinExistence type="predicted"/>
<dbReference type="GO" id="GO:0046872">
    <property type="term" value="F:metal ion binding"/>
    <property type="evidence" value="ECO:0007669"/>
    <property type="project" value="UniProtKB-KW"/>
</dbReference>
<feature type="region of interest" description="Disordered" evidence="7">
    <location>
        <begin position="66"/>
        <end position="144"/>
    </location>
</feature>